<feature type="transmembrane region" description="Helical" evidence="6">
    <location>
        <begin position="231"/>
        <end position="255"/>
    </location>
</feature>
<feature type="compositionally biased region" description="Polar residues" evidence="5">
    <location>
        <begin position="581"/>
        <end position="598"/>
    </location>
</feature>
<accession>A0A2B4R8B8</accession>
<evidence type="ECO:0000256" key="1">
    <source>
        <dbReference type="ARBA" id="ARBA00004141"/>
    </source>
</evidence>
<evidence type="ECO:0000256" key="5">
    <source>
        <dbReference type="SAM" id="MobiDB-lite"/>
    </source>
</evidence>
<name>A0A2B4R8B8_STYPI</name>
<proteinExistence type="predicted"/>
<keyword evidence="8" id="KW-0675">Receptor</keyword>
<dbReference type="AlphaFoldDB" id="A0A2B4R8B8"/>
<dbReference type="Gene3D" id="1.20.1070.10">
    <property type="entry name" value="Rhodopsin 7-helix transmembrane proteins"/>
    <property type="match status" value="1"/>
</dbReference>
<evidence type="ECO:0000256" key="6">
    <source>
        <dbReference type="SAM" id="Phobius"/>
    </source>
</evidence>
<reference evidence="9" key="1">
    <citation type="journal article" date="2017" name="bioRxiv">
        <title>Comparative analysis of the genomes of Stylophora pistillata and Acropora digitifera provides evidence for extensive differences between species of corals.</title>
        <authorList>
            <person name="Voolstra C.R."/>
            <person name="Li Y."/>
            <person name="Liew Y.J."/>
            <person name="Baumgarten S."/>
            <person name="Zoccola D."/>
            <person name="Flot J.-F."/>
            <person name="Tambutte S."/>
            <person name="Allemand D."/>
            <person name="Aranda M."/>
        </authorList>
    </citation>
    <scope>NUCLEOTIDE SEQUENCE [LARGE SCALE GENOMIC DNA]</scope>
</reference>
<dbReference type="GO" id="GO:0004930">
    <property type="term" value="F:G protein-coupled receptor activity"/>
    <property type="evidence" value="ECO:0007669"/>
    <property type="project" value="InterPro"/>
</dbReference>
<dbReference type="GO" id="GO:0016020">
    <property type="term" value="C:membrane"/>
    <property type="evidence" value="ECO:0007669"/>
    <property type="project" value="UniProtKB-SubCell"/>
</dbReference>
<keyword evidence="3 6" id="KW-1133">Transmembrane helix</keyword>
<keyword evidence="2 6" id="KW-0812">Transmembrane</keyword>
<dbReference type="PROSITE" id="PS50261">
    <property type="entry name" value="G_PROTEIN_RECEP_F2_4"/>
    <property type="match status" value="1"/>
</dbReference>
<dbReference type="InterPro" id="IPR000832">
    <property type="entry name" value="GPCR_2_secretin-like"/>
</dbReference>
<feature type="transmembrane region" description="Helical" evidence="6">
    <location>
        <begin position="267"/>
        <end position="288"/>
    </location>
</feature>
<dbReference type="PANTHER" id="PTHR45692:SF1">
    <property type="entry name" value="G-PROTEIN COUPLED RECEPTORS FAMILY 2 PROFILE 2 DOMAIN-CONTAINING PROTEIN"/>
    <property type="match status" value="1"/>
</dbReference>
<comment type="subcellular location">
    <subcellularLocation>
        <location evidence="1">Membrane</location>
        <topology evidence="1">Multi-pass membrane protein</topology>
    </subcellularLocation>
</comment>
<dbReference type="GO" id="GO:0007166">
    <property type="term" value="P:cell surface receptor signaling pathway"/>
    <property type="evidence" value="ECO:0007669"/>
    <property type="project" value="InterPro"/>
</dbReference>
<evidence type="ECO:0000256" key="3">
    <source>
        <dbReference type="ARBA" id="ARBA00022989"/>
    </source>
</evidence>
<dbReference type="PANTHER" id="PTHR45692">
    <property type="entry name" value="G_PROTEIN_RECEP_F2_4 DOMAIN-CONTAINING PROTEIN"/>
    <property type="match status" value="1"/>
</dbReference>
<sequence length="598" mass="67845">MQSGWTTSERINSLYTGDAKNQLTSSIQSIWSRDTNSSESQKLKDTFSAALIFEGLLGRKARERQNLRIHEHMDVDEDLEFRVRHNVFQKGDDFLFNTSNRENFIKIPSANLDQDSVALGLAYNKVSKFFTNYSASSQRGNKTRILDSIIMSAVVDPQPGLLLENVTLVFKNIREKTRSDEHDKILTILTQVGMALSLTGVVLTVISYLQLTDRHSPLCHTRAACVTVAAFMQYFLMASFCWMLVEGIYIYLFVVKVYNITDKIYRYHGFCWGLSATMVAASLVITAGKNGIETFVSDTKKIQDEFLDQLNRHIMEINKSSNAFIPADKTTNYYELSKAQHDKLLHNSITTSYRKSNANTADSINEEAKRIFTNLNLADRTERIATKQAFISLKDHKDNFDNKPSCRLFDPAKTDLGNVSKSILDKVNNSIRTKTSFNQWKNSSEVINWFKHILHKSKHSFIIFVVDNFYPSISESLLLDAINFTKTYLNITPQDTEIIMHCRKSLLFDKDSPWEKENDEFLFDVTMGSYDGAEICDLVVLFILNSLSSTSHNCDIGLYRDDGLALLKNAPGPQAERTRRNSLVSLNGTASPSPSKLT</sequence>
<evidence type="ECO:0000313" key="8">
    <source>
        <dbReference type="EMBL" id="PFX13891.1"/>
    </source>
</evidence>
<evidence type="ECO:0000256" key="4">
    <source>
        <dbReference type="ARBA" id="ARBA00023136"/>
    </source>
</evidence>
<dbReference type="Pfam" id="PF00002">
    <property type="entry name" value="7tm_2"/>
    <property type="match status" value="1"/>
</dbReference>
<evidence type="ECO:0000256" key="2">
    <source>
        <dbReference type="ARBA" id="ARBA00022692"/>
    </source>
</evidence>
<comment type="caution">
    <text evidence="8">The sequence shown here is derived from an EMBL/GenBank/DDBJ whole genome shotgun (WGS) entry which is preliminary data.</text>
</comment>
<gene>
    <name evidence="8" type="primary">Gpr64</name>
    <name evidence="8" type="ORF">AWC38_SpisGene21992</name>
</gene>
<evidence type="ECO:0000313" key="9">
    <source>
        <dbReference type="Proteomes" id="UP000225706"/>
    </source>
</evidence>
<evidence type="ECO:0000259" key="7">
    <source>
        <dbReference type="PROSITE" id="PS50261"/>
    </source>
</evidence>
<dbReference type="OrthoDB" id="6134459at2759"/>
<protein>
    <submittedName>
        <fullName evidence="8">G-protein coupled receptor 64</fullName>
    </submittedName>
</protein>
<dbReference type="EMBL" id="LSMT01000876">
    <property type="protein sequence ID" value="PFX13891.1"/>
    <property type="molecule type" value="Genomic_DNA"/>
</dbReference>
<feature type="domain" description="G-protein coupled receptors family 2 profile 2" evidence="7">
    <location>
        <begin position="166"/>
        <end position="285"/>
    </location>
</feature>
<dbReference type="Proteomes" id="UP000225706">
    <property type="component" value="Unassembled WGS sequence"/>
</dbReference>
<organism evidence="8 9">
    <name type="scientific">Stylophora pistillata</name>
    <name type="common">Smooth cauliflower coral</name>
    <dbReference type="NCBI Taxonomy" id="50429"/>
    <lineage>
        <taxon>Eukaryota</taxon>
        <taxon>Metazoa</taxon>
        <taxon>Cnidaria</taxon>
        <taxon>Anthozoa</taxon>
        <taxon>Hexacorallia</taxon>
        <taxon>Scleractinia</taxon>
        <taxon>Astrocoeniina</taxon>
        <taxon>Pocilloporidae</taxon>
        <taxon>Stylophora</taxon>
    </lineage>
</organism>
<keyword evidence="4 6" id="KW-0472">Membrane</keyword>
<keyword evidence="9" id="KW-1185">Reference proteome</keyword>
<dbReference type="InterPro" id="IPR017981">
    <property type="entry name" value="GPCR_2-like_7TM"/>
</dbReference>
<feature type="region of interest" description="Disordered" evidence="5">
    <location>
        <begin position="571"/>
        <end position="598"/>
    </location>
</feature>
<feature type="transmembrane region" description="Helical" evidence="6">
    <location>
        <begin position="185"/>
        <end position="211"/>
    </location>
</feature>